<dbReference type="Pfam" id="PF02954">
    <property type="entry name" value="HTH_8"/>
    <property type="match status" value="1"/>
</dbReference>
<dbReference type="AlphaFoldDB" id="A0A1I4NN87"/>
<dbReference type="InterPro" id="IPR027417">
    <property type="entry name" value="P-loop_NTPase"/>
</dbReference>
<evidence type="ECO:0000256" key="8">
    <source>
        <dbReference type="PROSITE-ProRule" id="PRU00169"/>
    </source>
</evidence>
<dbReference type="SMART" id="SM00448">
    <property type="entry name" value="REC"/>
    <property type="match status" value="1"/>
</dbReference>
<dbReference type="SUPFAM" id="SSF52540">
    <property type="entry name" value="P-loop containing nucleoside triphosphate hydrolases"/>
    <property type="match status" value="1"/>
</dbReference>
<keyword evidence="4" id="KW-0902">Two-component regulatory system</keyword>
<keyword evidence="7" id="KW-0804">Transcription</keyword>
<gene>
    <name evidence="11" type="ORF">SAMN04487963_1514</name>
</gene>
<evidence type="ECO:0000313" key="11">
    <source>
        <dbReference type="EMBL" id="SFM16929.1"/>
    </source>
</evidence>
<dbReference type="PROSITE" id="PS00675">
    <property type="entry name" value="SIGMA54_INTERACT_1"/>
    <property type="match status" value="1"/>
</dbReference>
<dbReference type="InterPro" id="IPR009057">
    <property type="entry name" value="Homeodomain-like_sf"/>
</dbReference>
<dbReference type="InterPro" id="IPR001789">
    <property type="entry name" value="Sig_transdc_resp-reg_receiver"/>
</dbReference>
<dbReference type="Gene3D" id="3.40.50.2300">
    <property type="match status" value="1"/>
</dbReference>
<evidence type="ECO:0000256" key="5">
    <source>
        <dbReference type="ARBA" id="ARBA00023015"/>
    </source>
</evidence>
<feature type="modified residue" description="4-aspartylphosphate" evidence="8">
    <location>
        <position position="54"/>
    </location>
</feature>
<evidence type="ECO:0000256" key="4">
    <source>
        <dbReference type="ARBA" id="ARBA00023012"/>
    </source>
</evidence>
<dbReference type="PANTHER" id="PTHR32071">
    <property type="entry name" value="TRANSCRIPTIONAL REGULATORY PROTEIN"/>
    <property type="match status" value="1"/>
</dbReference>
<dbReference type="Gene3D" id="1.10.8.60">
    <property type="match status" value="1"/>
</dbReference>
<organism evidence="11 12">
    <name type="scientific">Marinobacter zhejiangensis</name>
    <dbReference type="NCBI Taxonomy" id="488535"/>
    <lineage>
        <taxon>Bacteria</taxon>
        <taxon>Pseudomonadati</taxon>
        <taxon>Pseudomonadota</taxon>
        <taxon>Gammaproteobacteria</taxon>
        <taxon>Pseudomonadales</taxon>
        <taxon>Marinobacteraceae</taxon>
        <taxon>Marinobacter</taxon>
    </lineage>
</organism>
<dbReference type="InterPro" id="IPR025944">
    <property type="entry name" value="Sigma_54_int_dom_CS"/>
</dbReference>
<dbReference type="Pfam" id="PF00158">
    <property type="entry name" value="Sigma54_activat"/>
    <property type="match status" value="1"/>
</dbReference>
<dbReference type="InterPro" id="IPR002197">
    <property type="entry name" value="HTH_Fis"/>
</dbReference>
<keyword evidence="5" id="KW-0805">Transcription regulation</keyword>
<dbReference type="SUPFAM" id="SSF52172">
    <property type="entry name" value="CheY-like"/>
    <property type="match status" value="1"/>
</dbReference>
<evidence type="ECO:0000259" key="10">
    <source>
        <dbReference type="PROSITE" id="PS50110"/>
    </source>
</evidence>
<dbReference type="OrthoDB" id="9804019at2"/>
<keyword evidence="3" id="KW-0067">ATP-binding</keyword>
<dbReference type="FunFam" id="3.40.50.2300:FF:000018">
    <property type="entry name" value="DNA-binding transcriptional regulator NtrC"/>
    <property type="match status" value="1"/>
</dbReference>
<dbReference type="InterPro" id="IPR025943">
    <property type="entry name" value="Sigma_54_int_dom_ATP-bd_2"/>
</dbReference>
<evidence type="ECO:0000256" key="7">
    <source>
        <dbReference type="ARBA" id="ARBA00023163"/>
    </source>
</evidence>
<dbReference type="InterPro" id="IPR025662">
    <property type="entry name" value="Sigma_54_int_dom_ATP-bd_1"/>
</dbReference>
<dbReference type="PANTHER" id="PTHR32071:SF21">
    <property type="entry name" value="TRANSCRIPTIONAL REGULATORY PROTEIN FLGR"/>
    <property type="match status" value="1"/>
</dbReference>
<feature type="domain" description="Sigma-54 factor interaction" evidence="9">
    <location>
        <begin position="130"/>
        <end position="359"/>
    </location>
</feature>
<dbReference type="GO" id="GO:0000160">
    <property type="term" value="P:phosphorelay signal transduction system"/>
    <property type="evidence" value="ECO:0007669"/>
    <property type="project" value="UniProtKB-KW"/>
</dbReference>
<accession>A0A1I4NN87</accession>
<dbReference type="FunFam" id="3.40.50.300:FF:000006">
    <property type="entry name" value="DNA-binding transcriptional regulator NtrC"/>
    <property type="match status" value="1"/>
</dbReference>
<dbReference type="PROSITE" id="PS00688">
    <property type="entry name" value="SIGMA54_INTERACT_3"/>
    <property type="match status" value="1"/>
</dbReference>
<evidence type="ECO:0000256" key="3">
    <source>
        <dbReference type="ARBA" id="ARBA00022840"/>
    </source>
</evidence>
<proteinExistence type="predicted"/>
<feature type="domain" description="Response regulatory" evidence="10">
    <location>
        <begin position="5"/>
        <end position="119"/>
    </location>
</feature>
<protein>
    <submittedName>
        <fullName evidence="11">Two-component system, response regulator FlrC</fullName>
    </submittedName>
</protein>
<keyword evidence="2" id="KW-0547">Nucleotide-binding</keyword>
<dbReference type="InterPro" id="IPR003593">
    <property type="entry name" value="AAA+_ATPase"/>
</dbReference>
<dbReference type="SUPFAM" id="SSF46689">
    <property type="entry name" value="Homeodomain-like"/>
    <property type="match status" value="1"/>
</dbReference>
<dbReference type="PROSITE" id="PS50045">
    <property type="entry name" value="SIGMA54_INTERACT_4"/>
    <property type="match status" value="1"/>
</dbReference>
<dbReference type="RefSeq" id="WP_092021309.1">
    <property type="nucleotide sequence ID" value="NZ_FOUE01000002.1"/>
</dbReference>
<dbReference type="PROSITE" id="PS50110">
    <property type="entry name" value="RESPONSE_REGULATORY"/>
    <property type="match status" value="1"/>
</dbReference>
<evidence type="ECO:0000259" key="9">
    <source>
        <dbReference type="PROSITE" id="PS50045"/>
    </source>
</evidence>
<dbReference type="Gene3D" id="3.40.50.300">
    <property type="entry name" value="P-loop containing nucleotide triphosphate hydrolases"/>
    <property type="match status" value="1"/>
</dbReference>
<evidence type="ECO:0000256" key="2">
    <source>
        <dbReference type="ARBA" id="ARBA00022741"/>
    </source>
</evidence>
<keyword evidence="6" id="KW-0238">DNA-binding</keyword>
<name>A0A1I4NN87_9GAMM</name>
<dbReference type="InterPro" id="IPR011006">
    <property type="entry name" value="CheY-like_superfamily"/>
</dbReference>
<dbReference type="Pfam" id="PF25601">
    <property type="entry name" value="AAA_lid_14"/>
    <property type="match status" value="1"/>
</dbReference>
<dbReference type="CDD" id="cd00009">
    <property type="entry name" value="AAA"/>
    <property type="match status" value="1"/>
</dbReference>
<dbReference type="GO" id="GO:0043565">
    <property type="term" value="F:sequence-specific DNA binding"/>
    <property type="evidence" value="ECO:0007669"/>
    <property type="project" value="InterPro"/>
</dbReference>
<dbReference type="EMBL" id="FOUE01000002">
    <property type="protein sequence ID" value="SFM16929.1"/>
    <property type="molecule type" value="Genomic_DNA"/>
</dbReference>
<dbReference type="STRING" id="488535.SAMN04487963_1514"/>
<evidence type="ECO:0000256" key="6">
    <source>
        <dbReference type="ARBA" id="ARBA00023125"/>
    </source>
</evidence>
<dbReference type="SMART" id="SM00382">
    <property type="entry name" value="AAA"/>
    <property type="match status" value="1"/>
</dbReference>
<dbReference type="PRINTS" id="PR01590">
    <property type="entry name" value="HTHFIS"/>
</dbReference>
<dbReference type="PROSITE" id="PS00676">
    <property type="entry name" value="SIGMA54_INTERACT_2"/>
    <property type="match status" value="1"/>
</dbReference>
<dbReference type="Gene3D" id="1.10.10.60">
    <property type="entry name" value="Homeodomain-like"/>
    <property type="match status" value="1"/>
</dbReference>
<sequence>MAKAQILIVEDDRDLREALVTTLELARYRVREADSAEQALLRLAEEPVDMVISDVNMPGLSGHELLAEVQRLYPGLPMMLMTAYGQISHAVAAMQAGATDYLVKPFEPQVLVEAVSRIVGGNQQKRADQPVAEDPVSKRMFQLACKVAASDSTVMISGESGTGKEVLARYIHQQSPRAEGPFIAINCAAIPENMLEAILFGHEKGAFTGAHASSPGKFEQANGGTILLDEISEMDLGLQSKLLRVLQEREVERVGGRKTIALDVRVIATTNRELSQYVREGKFREDLYYRLTVFPMQWQPLRERPLDIMPLAQALLKKHSRKMKLTGITFAPDARAALMGHPWPGNVRELDNAIQRALVLHQGNVIRAGDLCLDLGITGQVGNVVPVAAPMVDLPPEPVADLPSMNPVADEGLGTVLPVGEPGSLGDDLRQQEFRIIIDTLRRERGRRNRAAEQLGISPRTLRYKLAQMRESGIDLDAELAMA</sequence>
<dbReference type="GO" id="GO:0006355">
    <property type="term" value="P:regulation of DNA-templated transcription"/>
    <property type="evidence" value="ECO:0007669"/>
    <property type="project" value="InterPro"/>
</dbReference>
<dbReference type="InterPro" id="IPR058031">
    <property type="entry name" value="AAA_lid_NorR"/>
</dbReference>
<keyword evidence="1 8" id="KW-0597">Phosphoprotein</keyword>
<reference evidence="12" key="1">
    <citation type="submission" date="2016-10" db="EMBL/GenBank/DDBJ databases">
        <authorList>
            <person name="Varghese N."/>
            <person name="Submissions S."/>
        </authorList>
    </citation>
    <scope>NUCLEOTIDE SEQUENCE [LARGE SCALE GENOMIC DNA]</scope>
    <source>
        <strain evidence="12">CGMCC 1.7061</strain>
    </source>
</reference>
<keyword evidence="12" id="KW-1185">Reference proteome</keyword>
<dbReference type="GO" id="GO:0005524">
    <property type="term" value="F:ATP binding"/>
    <property type="evidence" value="ECO:0007669"/>
    <property type="project" value="UniProtKB-KW"/>
</dbReference>
<dbReference type="Pfam" id="PF00072">
    <property type="entry name" value="Response_reg"/>
    <property type="match status" value="1"/>
</dbReference>
<dbReference type="Proteomes" id="UP000198519">
    <property type="component" value="Unassembled WGS sequence"/>
</dbReference>
<evidence type="ECO:0000313" key="12">
    <source>
        <dbReference type="Proteomes" id="UP000198519"/>
    </source>
</evidence>
<evidence type="ECO:0000256" key="1">
    <source>
        <dbReference type="ARBA" id="ARBA00022553"/>
    </source>
</evidence>
<dbReference type="InterPro" id="IPR002078">
    <property type="entry name" value="Sigma_54_int"/>
</dbReference>